<name>A0A0Q9Z555_9FLAO</name>
<dbReference type="PROSITE" id="PS51257">
    <property type="entry name" value="PROKAR_LIPOPROTEIN"/>
    <property type="match status" value="1"/>
</dbReference>
<dbReference type="STRING" id="270918.APR42_09805"/>
<evidence type="ECO:0008006" key="5">
    <source>
        <dbReference type="Google" id="ProtNLM"/>
    </source>
</evidence>
<dbReference type="EMBL" id="LKTP01000034">
    <property type="protein sequence ID" value="KRG28027.1"/>
    <property type="molecule type" value="Genomic_DNA"/>
</dbReference>
<proteinExistence type="predicted"/>
<protein>
    <recommendedName>
        <fullName evidence="5">DUF4175 domain-containing protein</fullName>
    </recommendedName>
</protein>
<evidence type="ECO:0000313" key="4">
    <source>
        <dbReference type="Proteomes" id="UP000051643"/>
    </source>
</evidence>
<keyword evidence="2" id="KW-0732">Signal</keyword>
<reference evidence="3" key="1">
    <citation type="submission" date="2015-10" db="EMBL/GenBank/DDBJ databases">
        <title>Draft genome sequence of Salegentibacter mishustinae KCTC 12263.</title>
        <authorList>
            <person name="Lin W."/>
            <person name="Zheng Q."/>
        </authorList>
    </citation>
    <scope>NUCLEOTIDE SEQUENCE [LARGE SCALE GENOMIC DNA]</scope>
    <source>
        <strain evidence="3">KCTC 12263</strain>
    </source>
</reference>
<evidence type="ECO:0000256" key="1">
    <source>
        <dbReference type="SAM" id="Coils"/>
    </source>
</evidence>
<keyword evidence="1" id="KW-0175">Coiled coil</keyword>
<dbReference type="RefSeq" id="WP_057482699.1">
    <property type="nucleotide sequence ID" value="NZ_BMWR01000004.1"/>
</dbReference>
<sequence length="181" mass="21606">MNIVLRITFVSIFGLLLSSCGTNKTAAEALTENDFRNNVYREIVNDESKFMEFMEVAHANPPADMWLLKDHMQMMESGKIQEIMKNNPEMKEEMQKMKQEKMEKAPKMQQKMEQKMQKKMKKKMMNDPEIRKVMMQEMHQKMKSNPEMADKMMDQMIQFLHENPELMEKMKAKMKAHQDKM</sequence>
<feature type="signal peptide" evidence="2">
    <location>
        <begin position="1"/>
        <end position="26"/>
    </location>
</feature>
<keyword evidence="4" id="KW-1185">Reference proteome</keyword>
<comment type="caution">
    <text evidence="3">The sequence shown here is derived from an EMBL/GenBank/DDBJ whole genome shotgun (WGS) entry which is preliminary data.</text>
</comment>
<feature type="chain" id="PRO_5006389100" description="DUF4175 domain-containing protein" evidence="2">
    <location>
        <begin position="27"/>
        <end position="181"/>
    </location>
</feature>
<evidence type="ECO:0000313" key="3">
    <source>
        <dbReference type="EMBL" id="KRG28027.1"/>
    </source>
</evidence>
<dbReference type="Proteomes" id="UP000051643">
    <property type="component" value="Unassembled WGS sequence"/>
</dbReference>
<feature type="coiled-coil region" evidence="1">
    <location>
        <begin position="80"/>
        <end position="111"/>
    </location>
</feature>
<dbReference type="OrthoDB" id="1444574at2"/>
<gene>
    <name evidence="3" type="ORF">APR42_09805</name>
</gene>
<accession>A0A0Q9Z555</accession>
<evidence type="ECO:0000256" key="2">
    <source>
        <dbReference type="SAM" id="SignalP"/>
    </source>
</evidence>
<dbReference type="AlphaFoldDB" id="A0A0Q9Z555"/>
<organism evidence="3 4">
    <name type="scientific">Salegentibacter mishustinae</name>
    <dbReference type="NCBI Taxonomy" id="270918"/>
    <lineage>
        <taxon>Bacteria</taxon>
        <taxon>Pseudomonadati</taxon>
        <taxon>Bacteroidota</taxon>
        <taxon>Flavobacteriia</taxon>
        <taxon>Flavobacteriales</taxon>
        <taxon>Flavobacteriaceae</taxon>
        <taxon>Salegentibacter</taxon>
    </lineage>
</organism>